<sequence length="386" mass="42165">MRTFFTIALCVAAVSAGVFEVPMHRGGSLRARMIKSGTWKAQVEQLWKERSTGTQPFIDYYDDFYLANITVGTPPQTFTIVPDTGSANLWIIDKKCQTDSCKGAADSGFVKQQFDTTKSTTYKTESRKFSIQYGSGSCSGHLAKDTVQFAGLTIQNQEFGVAEQLAQVFGEQPMSGIMGLAWQSIAVDNVVPPMQNLLKSLDKPIFTVWMDRKQQLSTGQTGGLIVYGGLNTKNCQGTVNYVKLSSESYWQFKTDGFAVGKYSHTKAEQVISDTGTSWLGLNQNYVNHIATESGAKFDFEQDIYTIACNAVAPDIIFTIGGIKYNIPSSEYILDLGLGGGKCGLTLFSMQGGGFGPSAILGDTFIRSYCNVYDIGNKQIGFNLAKH</sequence>
<proteinExistence type="predicted"/>
<evidence type="ECO:0000313" key="2">
    <source>
        <dbReference type="WBParaSite" id="RSKR_0000692300.1"/>
    </source>
</evidence>
<protein>
    <submittedName>
        <fullName evidence="2">Peptidase A1 domain-containing protein</fullName>
    </submittedName>
</protein>
<evidence type="ECO:0000313" key="1">
    <source>
        <dbReference type="Proteomes" id="UP000095286"/>
    </source>
</evidence>
<name>A0AC35U386_9BILA</name>
<accession>A0AC35U386</accession>
<dbReference type="Proteomes" id="UP000095286">
    <property type="component" value="Unplaced"/>
</dbReference>
<dbReference type="WBParaSite" id="RSKR_0000692300.1">
    <property type="protein sequence ID" value="RSKR_0000692300.1"/>
    <property type="gene ID" value="RSKR_0000692300"/>
</dbReference>
<reference evidence="2" key="1">
    <citation type="submission" date="2016-11" db="UniProtKB">
        <authorList>
            <consortium name="WormBaseParasite"/>
        </authorList>
    </citation>
    <scope>IDENTIFICATION</scope>
    <source>
        <strain evidence="2">KR3021</strain>
    </source>
</reference>
<organism evidence="1 2">
    <name type="scientific">Rhabditophanes sp. KR3021</name>
    <dbReference type="NCBI Taxonomy" id="114890"/>
    <lineage>
        <taxon>Eukaryota</taxon>
        <taxon>Metazoa</taxon>
        <taxon>Ecdysozoa</taxon>
        <taxon>Nematoda</taxon>
        <taxon>Chromadorea</taxon>
        <taxon>Rhabditida</taxon>
        <taxon>Tylenchina</taxon>
        <taxon>Panagrolaimomorpha</taxon>
        <taxon>Strongyloidoidea</taxon>
        <taxon>Alloionematidae</taxon>
        <taxon>Rhabditophanes</taxon>
    </lineage>
</organism>